<dbReference type="InterPro" id="IPR050871">
    <property type="entry name" value="26S_Proteasome/COP9_Components"/>
</dbReference>
<name>A0ABD1D1V8_CULPP</name>
<dbReference type="Gene3D" id="3.30.60.300">
    <property type="match status" value="1"/>
</dbReference>
<evidence type="ECO:0000256" key="1">
    <source>
        <dbReference type="SAM" id="MobiDB-lite"/>
    </source>
</evidence>
<feature type="region of interest" description="Disordered" evidence="1">
    <location>
        <begin position="164"/>
        <end position="226"/>
    </location>
</feature>
<comment type="caution">
    <text evidence="2">The sequence shown here is derived from an EMBL/GenBank/DDBJ whole genome shotgun (WGS) entry which is preliminary data.</text>
</comment>
<dbReference type="SUPFAM" id="SSF54686">
    <property type="entry name" value="Ribosomal protein L16p/L10e"/>
    <property type="match status" value="1"/>
</dbReference>
<organism evidence="2 3">
    <name type="scientific">Culex pipiens pipiens</name>
    <name type="common">Northern house mosquito</name>
    <dbReference type="NCBI Taxonomy" id="38569"/>
    <lineage>
        <taxon>Eukaryota</taxon>
        <taxon>Metazoa</taxon>
        <taxon>Ecdysozoa</taxon>
        <taxon>Arthropoda</taxon>
        <taxon>Hexapoda</taxon>
        <taxon>Insecta</taxon>
        <taxon>Pterygota</taxon>
        <taxon>Neoptera</taxon>
        <taxon>Endopterygota</taxon>
        <taxon>Diptera</taxon>
        <taxon>Nematocera</taxon>
        <taxon>Culicoidea</taxon>
        <taxon>Culicidae</taxon>
        <taxon>Culicinae</taxon>
        <taxon>Culicini</taxon>
        <taxon>Culex</taxon>
        <taxon>Culex</taxon>
    </lineage>
</organism>
<accession>A0ABD1D1V8</accession>
<sequence length="637" mass="73542">MSVRSSDRFRQQAVEALRHAKFKFPSRRKIFIWKKWGFTKYGRDQHQVYWDEVCLVSDGCGVKFFNDHGPLKNREAYERARPQVPESTRVRFQIAETNVLKKYYVVRLTTLRMRHTTPKRRQVTIEIASWPFLYPSVKCCTKPADYSGSFYGTSRCIVLDISQKDSPDGAKSVQDGWLSRKESPPGKLSATIPNSRKSLFESRISTPKRKSSNEIAASSSKPKIPKKPIMDMFQLDSQAFDDWESEQMELVLPKAKPSEAVVQQVDDDDDYFPSYQEAVDPNCSQLFLEGVDRNEKKSASAVFNGFERTLLDTSNAEFNAPPPEVDEDLAEINWEEDVTIAAEKPSNRSRFNISGKQASAEFKTIGYDLGIPLLNRFLRCHSKFACAALFARLEQDQLQINFKLKNYSEIMTLYKQLLTYIKSAVTRNHSEKSINSILDYISTSKNMKQLQNFHETTLEALKDAKNNRLWFKTNTKLGKLYFDRNNFGKLQKILKQLHQSCQTDDGEDDLKKGKLLEIYALEIQMHTQEAKPHKNGPEILSMTNLIVSYKNNDIMEFESILRNNRRLTGTVFAGTDAFHKGIFYKARRVFNVVNYALDVIVNRRVNGTILVKRIEHVKSSRCRKDILRRVKENCSWP</sequence>
<dbReference type="Gene3D" id="1.25.40.570">
    <property type="match status" value="2"/>
</dbReference>
<keyword evidence="3" id="KW-1185">Reference proteome</keyword>
<dbReference type="InterPro" id="IPR036920">
    <property type="entry name" value="Ribosomal_uL16_sf"/>
</dbReference>
<gene>
    <name evidence="2" type="ORF">pipiens_012557</name>
</gene>
<evidence type="ECO:0000313" key="2">
    <source>
        <dbReference type="EMBL" id="KAL1389213.1"/>
    </source>
</evidence>
<evidence type="ECO:0000313" key="3">
    <source>
        <dbReference type="Proteomes" id="UP001562425"/>
    </source>
</evidence>
<dbReference type="EMBL" id="JBEHCU010008020">
    <property type="protein sequence ID" value="KAL1389213.1"/>
    <property type="molecule type" value="Genomic_DNA"/>
</dbReference>
<dbReference type="Proteomes" id="UP001562425">
    <property type="component" value="Unassembled WGS sequence"/>
</dbReference>
<dbReference type="PANTHER" id="PTHR10678">
    <property type="entry name" value="26S PROTEASOME NON-ATPASE REGULATORY SUBUNIT 11/COP9 SIGNALOSOME COMPLEX SUBUNIT 2"/>
    <property type="match status" value="1"/>
</dbReference>
<dbReference type="AlphaFoldDB" id="A0ABD1D1V8"/>
<protein>
    <submittedName>
        <fullName evidence="2">Uncharacterized protein</fullName>
    </submittedName>
</protein>
<reference evidence="2 3" key="1">
    <citation type="submission" date="2024-05" db="EMBL/GenBank/DDBJ databases">
        <title>Culex pipiens pipiens assembly and annotation.</title>
        <authorList>
            <person name="Alout H."/>
            <person name="Durand T."/>
        </authorList>
    </citation>
    <scope>NUCLEOTIDE SEQUENCE [LARGE SCALE GENOMIC DNA]</scope>
    <source>
        <strain evidence="2">HA-2024</strain>
        <tissue evidence="2">Whole body</tissue>
    </source>
</reference>
<dbReference type="Gene3D" id="3.90.1170.10">
    <property type="entry name" value="Ribosomal protein L10e/L16"/>
    <property type="match status" value="1"/>
</dbReference>
<proteinExistence type="predicted"/>